<organism evidence="2 3">
    <name type="scientific">Mucilaginibacter rubeus</name>
    <dbReference type="NCBI Taxonomy" id="2027860"/>
    <lineage>
        <taxon>Bacteria</taxon>
        <taxon>Pseudomonadati</taxon>
        <taxon>Bacteroidota</taxon>
        <taxon>Sphingobacteriia</taxon>
        <taxon>Sphingobacteriales</taxon>
        <taxon>Sphingobacteriaceae</taxon>
        <taxon>Mucilaginibacter</taxon>
    </lineage>
</organism>
<reference evidence="2" key="1">
    <citation type="submission" date="2019-08" db="EMBL/GenBank/DDBJ databases">
        <title>Comparative genome analysis confer to the adaptation heavy metal polluted environment.</title>
        <authorList>
            <person name="Li Y."/>
        </authorList>
    </citation>
    <scope>NUCLEOTIDE SEQUENCE [LARGE SCALE GENOMIC DNA]</scope>
    <source>
        <strain evidence="2">P1</strain>
    </source>
</reference>
<dbReference type="Gene3D" id="3.40.50.360">
    <property type="match status" value="1"/>
</dbReference>
<name>A0A5C1HY42_9SPHI</name>
<protein>
    <submittedName>
        <fullName evidence="2">Flavodoxin family protein</fullName>
    </submittedName>
</protein>
<dbReference type="InterPro" id="IPR005025">
    <property type="entry name" value="FMN_Rdtase-like_dom"/>
</dbReference>
<sequence length="221" mass="24175">MKAFIINCTLKRSPSFSNTGALAEKAAGQFAELGVQTEIIRLNDYQVLTGNSSDEGDGDEWPQVLEKIKACNIFIIATPIWMGHLASTAQKVIERLDAIFRDENLADKTTGQYMPYNKVGGCLVTGNEDGAHSCAAQVLWSLQEVGFTIPPNVNAYWVGKAGGEKDYVEAGGERFLYTNKSLRYMTGNLAFMAKLLHENPITTDLNDAAKKAEAESDQEEA</sequence>
<dbReference type="InterPro" id="IPR029039">
    <property type="entry name" value="Flavoprotein-like_sf"/>
</dbReference>
<gene>
    <name evidence="2" type="ORF">DEO27_008080</name>
</gene>
<dbReference type="AlphaFoldDB" id="A0A5C1HY42"/>
<dbReference type="RefSeq" id="WP_112570323.1">
    <property type="nucleotide sequence ID" value="NZ_CP043450.1"/>
</dbReference>
<feature type="domain" description="NADPH-dependent FMN reductase-like" evidence="1">
    <location>
        <begin position="1"/>
        <end position="152"/>
    </location>
</feature>
<dbReference type="SUPFAM" id="SSF52218">
    <property type="entry name" value="Flavoproteins"/>
    <property type="match status" value="1"/>
</dbReference>
<dbReference type="OrthoDB" id="8853249at2"/>
<keyword evidence="3" id="KW-1185">Reference proteome</keyword>
<proteinExistence type="predicted"/>
<dbReference type="EMBL" id="CP043450">
    <property type="protein sequence ID" value="QEM09981.1"/>
    <property type="molecule type" value="Genomic_DNA"/>
</dbReference>
<accession>A0A5C1HY42</accession>
<evidence type="ECO:0000259" key="1">
    <source>
        <dbReference type="Pfam" id="PF03358"/>
    </source>
</evidence>
<dbReference type="KEGG" id="mrub:DEO27_008080"/>
<dbReference type="Pfam" id="PF03358">
    <property type="entry name" value="FMN_red"/>
    <property type="match status" value="1"/>
</dbReference>
<evidence type="ECO:0000313" key="3">
    <source>
        <dbReference type="Proteomes" id="UP000251402"/>
    </source>
</evidence>
<dbReference type="Proteomes" id="UP000251402">
    <property type="component" value="Chromosome"/>
</dbReference>
<evidence type="ECO:0000313" key="2">
    <source>
        <dbReference type="EMBL" id="QEM09981.1"/>
    </source>
</evidence>
<dbReference type="GO" id="GO:0016491">
    <property type="term" value="F:oxidoreductase activity"/>
    <property type="evidence" value="ECO:0007669"/>
    <property type="project" value="InterPro"/>
</dbReference>